<dbReference type="SUPFAM" id="SSF81383">
    <property type="entry name" value="F-box domain"/>
    <property type="match status" value="1"/>
</dbReference>
<gene>
    <name evidence="3" type="ORF">LC_TR15167_c0_g1_i1_g.51369</name>
</gene>
<evidence type="ECO:0000259" key="2">
    <source>
        <dbReference type="PROSITE" id="PS50181"/>
    </source>
</evidence>
<dbReference type="AlphaFoldDB" id="A0A1J3ETV4"/>
<dbReference type="Pfam" id="PF00646">
    <property type="entry name" value="F-box"/>
    <property type="match status" value="1"/>
</dbReference>
<dbReference type="InterPro" id="IPR015915">
    <property type="entry name" value="Kelch-typ_b-propeller"/>
</dbReference>
<protein>
    <submittedName>
        <fullName evidence="3">F-box/kelch-repeat protein SKIP6</fullName>
    </submittedName>
</protein>
<dbReference type="PANTHER" id="PTHR24414">
    <property type="entry name" value="F-BOX/KELCH-REPEAT PROTEIN SKIP4"/>
    <property type="match status" value="1"/>
</dbReference>
<dbReference type="CDD" id="cd22152">
    <property type="entry name" value="F-box_AtAFR-like"/>
    <property type="match status" value="1"/>
</dbReference>
<dbReference type="InterPro" id="IPR050354">
    <property type="entry name" value="F-box/kelch-repeat_ARATH"/>
</dbReference>
<feature type="region of interest" description="Disordered" evidence="1">
    <location>
        <begin position="1"/>
        <end position="30"/>
    </location>
</feature>
<name>A0A1J3ETV4_NOCCA</name>
<organism evidence="3">
    <name type="scientific">Noccaea caerulescens</name>
    <name type="common">Alpine penny-cress</name>
    <name type="synonym">Thlaspi caerulescens</name>
    <dbReference type="NCBI Taxonomy" id="107243"/>
    <lineage>
        <taxon>Eukaryota</taxon>
        <taxon>Viridiplantae</taxon>
        <taxon>Streptophyta</taxon>
        <taxon>Embryophyta</taxon>
        <taxon>Tracheophyta</taxon>
        <taxon>Spermatophyta</taxon>
        <taxon>Magnoliopsida</taxon>
        <taxon>eudicotyledons</taxon>
        <taxon>Gunneridae</taxon>
        <taxon>Pentapetalae</taxon>
        <taxon>rosids</taxon>
        <taxon>malvids</taxon>
        <taxon>Brassicales</taxon>
        <taxon>Brassicaceae</taxon>
        <taxon>Coluteocarpeae</taxon>
        <taxon>Noccaea</taxon>
    </lineage>
</organism>
<dbReference type="EMBL" id="GEVK01017817">
    <property type="protein sequence ID" value="JAU35015.1"/>
    <property type="molecule type" value="Transcribed_RNA"/>
</dbReference>
<dbReference type="SUPFAM" id="SSF117281">
    <property type="entry name" value="Kelch motif"/>
    <property type="match status" value="1"/>
</dbReference>
<feature type="domain" description="F-box" evidence="2">
    <location>
        <begin position="29"/>
        <end position="75"/>
    </location>
</feature>
<dbReference type="InterPro" id="IPR001810">
    <property type="entry name" value="F-box_dom"/>
</dbReference>
<evidence type="ECO:0000256" key="1">
    <source>
        <dbReference type="SAM" id="MobiDB-lite"/>
    </source>
</evidence>
<dbReference type="SMART" id="SM00612">
    <property type="entry name" value="Kelch"/>
    <property type="match status" value="2"/>
</dbReference>
<dbReference type="InterPro" id="IPR057499">
    <property type="entry name" value="Kelch_FKB95"/>
</dbReference>
<dbReference type="PROSITE" id="PS50181">
    <property type="entry name" value="FBOX"/>
    <property type="match status" value="1"/>
</dbReference>
<sequence>MDASGNQSIKRRSGRGCEAPPENKRRKKESGLWSLPDEVLVSCVAQVSRVDQAALSLVSKRYRSLIASPEMVRTRRLIGCTDATFYVCLRIYPETSPRWFILTCKRRRLSPIPSNPYQAQGSSSFVVVDSGIYVIGGVRNGKRTSDVWFLECFSHSWRQAPSMKMARSSASAHLVDGKIYVFGGLSLRDDKDYSTTWAEVFDPNTQTWVPLILEPKKKIGIIFQSVVIEGKKIYAVDREKQSFTISVLPTVSTSVGKLDNKPDYRNEWCVIGKMLFSCANLGTIVWCEPDELDWKEVRGLDVLKNCHLFGSRRHKLPSTPAMVGFRYQIRKLCTNSAGNIVIFWVARKQYPECSELWSAEISVERRSDGGSDEVWGYIERIGLVFCFCLCLKL</sequence>
<dbReference type="InterPro" id="IPR006652">
    <property type="entry name" value="Kelch_1"/>
</dbReference>
<dbReference type="InterPro" id="IPR036047">
    <property type="entry name" value="F-box-like_dom_sf"/>
</dbReference>
<dbReference type="Gene3D" id="2.120.10.80">
    <property type="entry name" value="Kelch-type beta propeller"/>
    <property type="match status" value="1"/>
</dbReference>
<proteinExistence type="predicted"/>
<evidence type="ECO:0000313" key="3">
    <source>
        <dbReference type="EMBL" id="JAU35015.1"/>
    </source>
</evidence>
<dbReference type="PANTHER" id="PTHR24414:SF172">
    <property type="entry name" value="F-BOX DOMAIN-CONTAINING PROTEIN"/>
    <property type="match status" value="1"/>
</dbReference>
<accession>A0A1J3ETV4</accession>
<dbReference type="Pfam" id="PF25210">
    <property type="entry name" value="Kelch_FKB95"/>
    <property type="match status" value="1"/>
</dbReference>
<reference evidence="3" key="1">
    <citation type="submission" date="2016-07" db="EMBL/GenBank/DDBJ databases">
        <title>De novo transcriptome assembly of four accessions of the metal hyperaccumulator plant Noccaea caerulescens.</title>
        <authorList>
            <person name="Blande D."/>
            <person name="Halimaa P."/>
            <person name="Tervahauta A.I."/>
            <person name="Aarts M.G."/>
            <person name="Karenlampi S.O."/>
        </authorList>
    </citation>
    <scope>NUCLEOTIDE SEQUENCE</scope>
</reference>